<dbReference type="KEGG" id="trs:Terro_1912"/>
<organism evidence="1 2">
    <name type="scientific">Terriglobus roseus (strain DSM 18391 / NRRL B-41598 / KBS 63)</name>
    <dbReference type="NCBI Taxonomy" id="926566"/>
    <lineage>
        <taxon>Bacteria</taxon>
        <taxon>Pseudomonadati</taxon>
        <taxon>Acidobacteriota</taxon>
        <taxon>Terriglobia</taxon>
        <taxon>Terriglobales</taxon>
        <taxon>Acidobacteriaceae</taxon>
        <taxon>Terriglobus</taxon>
    </lineage>
</organism>
<dbReference type="HOGENOM" id="CLU_2093395_0_0_0"/>
<dbReference type="PROSITE" id="PS51257">
    <property type="entry name" value="PROKAR_LIPOPROTEIN"/>
    <property type="match status" value="1"/>
</dbReference>
<dbReference type="OrthoDB" id="122654at2"/>
<dbReference type="AlphaFoldDB" id="I3ZG34"/>
<dbReference type="EMBL" id="CP003379">
    <property type="protein sequence ID" value="AFL88202.1"/>
    <property type="molecule type" value="Genomic_DNA"/>
</dbReference>
<protein>
    <submittedName>
        <fullName evidence="1">Uncharacterized protein</fullName>
    </submittedName>
</protein>
<keyword evidence="2" id="KW-1185">Reference proteome</keyword>
<evidence type="ECO:0000313" key="1">
    <source>
        <dbReference type="EMBL" id="AFL88202.1"/>
    </source>
</evidence>
<name>I3ZG34_TERRK</name>
<accession>I3ZG34</accession>
<sequence>MRRLFLGLALGMSSVLTGCHSHYIQATITNASDAPLNVVQVDYPSASFGTQLLAPGASFHYRFKLLGSGNIKVSFIDAAKHEHAQTGPWLNEGQEGTLDITLPTQDHADFHTSLKP</sequence>
<reference evidence="1 2" key="1">
    <citation type="submission" date="2012-06" db="EMBL/GenBank/DDBJ databases">
        <title>Complete genome of Terriglobus roseus DSM 18391.</title>
        <authorList>
            <consortium name="US DOE Joint Genome Institute (JGI-PGF)"/>
            <person name="Lucas S."/>
            <person name="Copeland A."/>
            <person name="Lapidus A."/>
            <person name="Glavina del Rio T."/>
            <person name="Dalin E."/>
            <person name="Tice H."/>
            <person name="Bruce D."/>
            <person name="Goodwin L."/>
            <person name="Pitluck S."/>
            <person name="Peters L."/>
            <person name="Mikhailova N."/>
            <person name="Munk A.C.C."/>
            <person name="Kyrpides N."/>
            <person name="Mavromatis K."/>
            <person name="Ivanova N."/>
            <person name="Brettin T."/>
            <person name="Detter J.C."/>
            <person name="Han C."/>
            <person name="Larimer F."/>
            <person name="Land M."/>
            <person name="Hauser L."/>
            <person name="Markowitz V."/>
            <person name="Cheng J.-F."/>
            <person name="Hugenholtz P."/>
            <person name="Woyke T."/>
            <person name="Wu D."/>
            <person name="Brambilla E."/>
            <person name="Klenk H.-P."/>
            <person name="Eisen J.A."/>
        </authorList>
    </citation>
    <scope>NUCLEOTIDE SEQUENCE [LARGE SCALE GENOMIC DNA]</scope>
    <source>
        <strain evidence="2">DSM 18391 / NRRL B-41598 / KBS 63</strain>
    </source>
</reference>
<evidence type="ECO:0000313" key="2">
    <source>
        <dbReference type="Proteomes" id="UP000006056"/>
    </source>
</evidence>
<gene>
    <name evidence="1" type="ordered locus">Terro_1912</name>
</gene>
<dbReference type="STRING" id="926566.Terro_1912"/>
<dbReference type="Proteomes" id="UP000006056">
    <property type="component" value="Chromosome"/>
</dbReference>
<dbReference type="eggNOG" id="ENOG50332HE">
    <property type="taxonomic scope" value="Bacteria"/>
</dbReference>
<proteinExistence type="predicted"/>
<dbReference type="RefSeq" id="WP_014785771.1">
    <property type="nucleotide sequence ID" value="NC_018014.1"/>
</dbReference>